<name>A0ACD3ACH6_9AGAR</name>
<keyword evidence="2" id="KW-1185">Reference proteome</keyword>
<reference evidence="1 2" key="1">
    <citation type="journal article" date="2019" name="Nat. Ecol. Evol.">
        <title>Megaphylogeny resolves global patterns of mushroom evolution.</title>
        <authorList>
            <person name="Varga T."/>
            <person name="Krizsan K."/>
            <person name="Foldi C."/>
            <person name="Dima B."/>
            <person name="Sanchez-Garcia M."/>
            <person name="Sanchez-Ramirez S."/>
            <person name="Szollosi G.J."/>
            <person name="Szarkandi J.G."/>
            <person name="Papp V."/>
            <person name="Albert L."/>
            <person name="Andreopoulos W."/>
            <person name="Angelini C."/>
            <person name="Antonin V."/>
            <person name="Barry K.W."/>
            <person name="Bougher N.L."/>
            <person name="Buchanan P."/>
            <person name="Buyck B."/>
            <person name="Bense V."/>
            <person name="Catcheside P."/>
            <person name="Chovatia M."/>
            <person name="Cooper J."/>
            <person name="Damon W."/>
            <person name="Desjardin D."/>
            <person name="Finy P."/>
            <person name="Geml J."/>
            <person name="Haridas S."/>
            <person name="Hughes K."/>
            <person name="Justo A."/>
            <person name="Karasinski D."/>
            <person name="Kautmanova I."/>
            <person name="Kiss B."/>
            <person name="Kocsube S."/>
            <person name="Kotiranta H."/>
            <person name="LaButti K.M."/>
            <person name="Lechner B.E."/>
            <person name="Liimatainen K."/>
            <person name="Lipzen A."/>
            <person name="Lukacs Z."/>
            <person name="Mihaltcheva S."/>
            <person name="Morgado L.N."/>
            <person name="Niskanen T."/>
            <person name="Noordeloos M.E."/>
            <person name="Ohm R.A."/>
            <person name="Ortiz-Santana B."/>
            <person name="Ovrebo C."/>
            <person name="Racz N."/>
            <person name="Riley R."/>
            <person name="Savchenko A."/>
            <person name="Shiryaev A."/>
            <person name="Soop K."/>
            <person name="Spirin V."/>
            <person name="Szebenyi C."/>
            <person name="Tomsovsky M."/>
            <person name="Tulloss R.E."/>
            <person name="Uehling J."/>
            <person name="Grigoriev I.V."/>
            <person name="Vagvolgyi C."/>
            <person name="Papp T."/>
            <person name="Martin F.M."/>
            <person name="Miettinen O."/>
            <person name="Hibbett D.S."/>
            <person name="Nagy L.G."/>
        </authorList>
    </citation>
    <scope>NUCLEOTIDE SEQUENCE [LARGE SCALE GENOMIC DNA]</scope>
    <source>
        <strain evidence="1 2">NL-1719</strain>
    </source>
</reference>
<dbReference type="Proteomes" id="UP000308600">
    <property type="component" value="Unassembled WGS sequence"/>
</dbReference>
<evidence type="ECO:0000313" key="2">
    <source>
        <dbReference type="Proteomes" id="UP000308600"/>
    </source>
</evidence>
<sequence>MIRPRNLGYNRILRIKSDQHTYIDKGLYQLSLLTLNMATEIAEHIQVQTEAINKLALEIQPQVEEAAKNAEPEKVIRAIVSAFDNAHVSAHFSYEITNMTNTIRDIRKGFQDVSRNLHDFDNHHYKKKDGSPVGELRPIWEGYHKDYKTLLRDSRKDAMDLKLICDHYLEVVGPVLQDKDVSVEEVKVITEDYKLQTTPHERTSNFYAKAFDELSRNLNDFKQAIRNALAEAKEGSLEAFKVQITNPEGQVKQLKELINKQRDFMAECVKKAQDAIATEQKSVVGLGIALLFPIVAPFALGGYLVGAFTEKKANEARVVNEQDLKDSEKKLGELETQITDLKAQQAFAELETSMNACDNKIDSIATKVGAFGEFWKAVNLDAHLIVDKLDRATAANTHYGRFALRKELSDRGVASLYTALRQALVHYTSEANV</sequence>
<gene>
    <name evidence="1" type="ORF">BDN72DRAFT_337041</name>
</gene>
<evidence type="ECO:0000313" key="1">
    <source>
        <dbReference type="EMBL" id="TFK63140.1"/>
    </source>
</evidence>
<organism evidence="1 2">
    <name type="scientific">Pluteus cervinus</name>
    <dbReference type="NCBI Taxonomy" id="181527"/>
    <lineage>
        <taxon>Eukaryota</taxon>
        <taxon>Fungi</taxon>
        <taxon>Dikarya</taxon>
        <taxon>Basidiomycota</taxon>
        <taxon>Agaricomycotina</taxon>
        <taxon>Agaricomycetes</taxon>
        <taxon>Agaricomycetidae</taxon>
        <taxon>Agaricales</taxon>
        <taxon>Pluteineae</taxon>
        <taxon>Pluteaceae</taxon>
        <taxon>Pluteus</taxon>
    </lineage>
</organism>
<protein>
    <submittedName>
        <fullName evidence="1">Uncharacterized protein</fullName>
    </submittedName>
</protein>
<accession>A0ACD3ACH6</accession>
<proteinExistence type="predicted"/>
<dbReference type="EMBL" id="ML208538">
    <property type="protein sequence ID" value="TFK63140.1"/>
    <property type="molecule type" value="Genomic_DNA"/>
</dbReference>